<keyword evidence="3" id="KW-1185">Reference proteome</keyword>
<gene>
    <name evidence="2" type="ORF">niasHT_035646</name>
</gene>
<sequence length="427" mass="46137">MASNCGGLFNPLNISNLLNNINNANNGGTVTPSSSANNGTATENDEMSSPIDFAAAQMQQRWTKAQMDAAVAAATILLAITGNNGGLKQQQDENSAMETDTLNGEEPPATTSNSSSTPTPAAAVVVGGGVNIATDGEGGDREALSPRGNQWMHLGTFDSETEMQIVRNKEKVSKRRTEQLKNGVKVRYRCNTWKRTKCGFQMFSFQHADSGLIELYECGTHDHSGRRKIEYDLLGPLARRKATPLPIINGHKMHSGDKSASGGKGGGGSSPHKPPKQLRMMAEQRALTEMAVAAAASVSAEFPDKPWSFSLTESAKLDDLRTMARQHGLRLERNSDIQLSIYRLSVNGGRGAFLLVIVDSADAVTLTAAAGAGTIFSPSGGGQQRWEKADWTQFLWAIRAVFAHLMSHCQQQQQQQQPQQQQQQQQL</sequence>
<accession>A0ABD2I3H9</accession>
<dbReference type="EMBL" id="JBICBT010001357">
    <property type="protein sequence ID" value="KAL3071745.1"/>
    <property type="molecule type" value="Genomic_DNA"/>
</dbReference>
<organism evidence="2 3">
    <name type="scientific">Heterodera trifolii</name>
    <dbReference type="NCBI Taxonomy" id="157864"/>
    <lineage>
        <taxon>Eukaryota</taxon>
        <taxon>Metazoa</taxon>
        <taxon>Ecdysozoa</taxon>
        <taxon>Nematoda</taxon>
        <taxon>Chromadorea</taxon>
        <taxon>Rhabditida</taxon>
        <taxon>Tylenchina</taxon>
        <taxon>Tylenchomorpha</taxon>
        <taxon>Tylenchoidea</taxon>
        <taxon>Heteroderidae</taxon>
        <taxon>Heteroderinae</taxon>
        <taxon>Heterodera</taxon>
    </lineage>
</organism>
<dbReference type="Proteomes" id="UP001620626">
    <property type="component" value="Unassembled WGS sequence"/>
</dbReference>
<feature type="compositionally biased region" description="Polar residues" evidence="1">
    <location>
        <begin position="87"/>
        <end position="102"/>
    </location>
</feature>
<feature type="region of interest" description="Disordered" evidence="1">
    <location>
        <begin position="87"/>
        <end position="121"/>
    </location>
</feature>
<evidence type="ECO:0000313" key="2">
    <source>
        <dbReference type="EMBL" id="KAL3071745.1"/>
    </source>
</evidence>
<proteinExistence type="predicted"/>
<reference evidence="2 3" key="1">
    <citation type="submission" date="2024-10" db="EMBL/GenBank/DDBJ databases">
        <authorList>
            <person name="Kim D."/>
        </authorList>
    </citation>
    <scope>NUCLEOTIDE SEQUENCE [LARGE SCALE GENOMIC DNA]</scope>
    <source>
        <strain evidence="2">BH-2024</strain>
    </source>
</reference>
<comment type="caution">
    <text evidence="2">The sequence shown here is derived from an EMBL/GenBank/DDBJ whole genome shotgun (WGS) entry which is preliminary data.</text>
</comment>
<dbReference type="AlphaFoldDB" id="A0ABD2I3H9"/>
<name>A0ABD2I3H9_9BILA</name>
<feature type="compositionally biased region" description="Low complexity" evidence="1">
    <location>
        <begin position="107"/>
        <end position="121"/>
    </location>
</feature>
<evidence type="ECO:0000256" key="1">
    <source>
        <dbReference type="SAM" id="MobiDB-lite"/>
    </source>
</evidence>
<protein>
    <submittedName>
        <fullName evidence="2">Uncharacterized protein</fullName>
    </submittedName>
</protein>
<evidence type="ECO:0000313" key="3">
    <source>
        <dbReference type="Proteomes" id="UP001620626"/>
    </source>
</evidence>
<feature type="region of interest" description="Disordered" evidence="1">
    <location>
        <begin position="247"/>
        <end position="276"/>
    </location>
</feature>